<dbReference type="Gene3D" id="3.40.50.300">
    <property type="entry name" value="P-loop containing nucleotide triphosphate hydrolases"/>
    <property type="match status" value="1"/>
</dbReference>
<evidence type="ECO:0000256" key="3">
    <source>
        <dbReference type="ARBA" id="ARBA00022468"/>
    </source>
</evidence>
<dbReference type="PROSITE" id="PS51852">
    <property type="entry name" value="PG1"/>
    <property type="match status" value="1"/>
</dbReference>
<dbReference type="Gene3D" id="1.10.555.10">
    <property type="entry name" value="Rho GTPase activation protein"/>
    <property type="match status" value="1"/>
</dbReference>
<dbReference type="InterPro" id="IPR008936">
    <property type="entry name" value="Rho_GTPase_activation_prot"/>
</dbReference>
<comment type="subcellular location">
    <subcellularLocation>
        <location evidence="1">Cell membrane</location>
    </subcellularLocation>
    <subcellularLocation>
        <location evidence="2">Cytoplasm</location>
    </subcellularLocation>
</comment>
<dbReference type="InterPro" id="IPR045786">
    <property type="entry name" value="RhoGAP_pG1_pG2"/>
</dbReference>
<feature type="domain" description="FF" evidence="10">
    <location>
        <begin position="482"/>
        <end position="548"/>
    </location>
</feature>
<dbReference type="PROSITE" id="PS51676">
    <property type="entry name" value="FF"/>
    <property type="match status" value="2"/>
</dbReference>
<dbReference type="Gene3D" id="1.10.10.440">
    <property type="entry name" value="FF domain"/>
    <property type="match status" value="3"/>
</dbReference>
<keyword evidence="5" id="KW-0963">Cytoplasm</keyword>
<dbReference type="Pfam" id="PF19518">
    <property type="entry name" value="RhoGAP_pG1_pG2"/>
    <property type="match status" value="1"/>
</dbReference>
<dbReference type="GO" id="GO:0005829">
    <property type="term" value="C:cytosol"/>
    <property type="evidence" value="ECO:0007669"/>
    <property type="project" value="TreeGrafter"/>
</dbReference>
<feature type="compositionally biased region" description="Basic and acidic residues" evidence="8">
    <location>
        <begin position="1121"/>
        <end position="1132"/>
    </location>
</feature>
<dbReference type="InterPro" id="IPR036517">
    <property type="entry name" value="FF_domain_sf"/>
</dbReference>
<dbReference type="GO" id="GO:0007266">
    <property type="term" value="P:Rho protein signal transduction"/>
    <property type="evidence" value="ECO:0007669"/>
    <property type="project" value="TreeGrafter"/>
</dbReference>
<dbReference type="FunFam" id="3.40.50.300:FF:000349">
    <property type="entry name" value="Rho GTPase-activating protein 5"/>
    <property type="match status" value="1"/>
</dbReference>
<dbReference type="SUPFAM" id="SSF48350">
    <property type="entry name" value="GTPase activation domain, GAP"/>
    <property type="match status" value="1"/>
</dbReference>
<reference evidence="13" key="1">
    <citation type="journal article" date="2023" name="Science">
        <title>Genome structures resolve the early diversification of teleost fishes.</title>
        <authorList>
            <person name="Parey E."/>
            <person name="Louis A."/>
            <person name="Montfort J."/>
            <person name="Bouchez O."/>
            <person name="Roques C."/>
            <person name="Iampietro C."/>
            <person name="Lluch J."/>
            <person name="Castinel A."/>
            <person name="Donnadieu C."/>
            <person name="Desvignes T."/>
            <person name="Floi Bucao C."/>
            <person name="Jouanno E."/>
            <person name="Wen M."/>
            <person name="Mejri S."/>
            <person name="Dirks R."/>
            <person name="Jansen H."/>
            <person name="Henkel C."/>
            <person name="Chen W.J."/>
            <person name="Zahm M."/>
            <person name="Cabau C."/>
            <person name="Klopp C."/>
            <person name="Thompson A.W."/>
            <person name="Robinson-Rechavi M."/>
            <person name="Braasch I."/>
            <person name="Lecointre G."/>
            <person name="Bobe J."/>
            <person name="Postlethwait J.H."/>
            <person name="Berthelot C."/>
            <person name="Roest Crollius H."/>
            <person name="Guiguen Y."/>
        </authorList>
    </citation>
    <scope>NUCLEOTIDE SEQUENCE</scope>
    <source>
        <strain evidence="13">WJC10195</strain>
    </source>
</reference>
<dbReference type="GO" id="GO:0005096">
    <property type="term" value="F:GTPase activator activity"/>
    <property type="evidence" value="ECO:0007669"/>
    <property type="project" value="UniProtKB-KW"/>
</dbReference>
<accession>A0A9Q1EMR2</accession>
<feature type="domain" description="PG2 pseudoGTPase" evidence="12">
    <location>
        <begin position="779"/>
        <end position="944"/>
    </location>
</feature>
<feature type="compositionally biased region" description="Low complexity" evidence="8">
    <location>
        <begin position="966"/>
        <end position="980"/>
    </location>
</feature>
<sequence length="1492" mass="170399">MAKNKEPRPPTYAVSVVGLSGTEKEKGNCGVGKSCLCNRYVRPKADDYYTEHTSVLSTIDFGGRVVNNDHFLYWGEVQHGADDGLECKIQVIEQTEFIDDQTFLPHRSTNLQPYTKRAAASKLQSAEKLMYICTDQLGLEQDFDQKQMPDGKLNIDGFVLCIDVSKGCNRKFDDQMKFINSLYSQMSKSKKPIVIAATKCDECVEQYLRDIQAYASNKKNLLVVETSARYCINVELCFQALTQQMDKTRGKPKTIPYLDAYKIQRQLVATVTDKFEKLIVQTVKDFHTTWKAVSNKLKNHPDYEDYINLEGTRKARNTFSKHIEQLKQEHIKKRRDEYFSNLPKILNNLLSNLEEIEKLSWLEAQSLLKSRAEFQFWFVVLDHTPWDETDHIDKVNDRRVPFDLLRTAEGEKIYQNHVQHLISEKRRVEMKEKFKKTLERVHFISPGQPWEEVMCFVMEDEAYKYISETDRRDVYSRHQREIVERAKEEFQEMLFEHAELFYDLDLNATPSCDKMSEIHTVLNEEPRYRSLQKLAPDRESLLLKHIGFVYHPTKETCLSGQSCVDMKVEQILANRLVQLDHGRFNLYHHSANIDKVNLCLLGREGLAQELANEIRAQSTDDEYTLDGKIYELDLFPIDVNSALLLSHSWASTFKPHGCFCVFSSIESLNFIGDCVGRIRAEISQNRRDRYPPSLPFILILANQRDSVCKNMPILRHQGQQLANKLQCTFVDIPSGTFPRKFNESQIKQALRGVLEGLKHNFDVMSPLPSIKDLSETDLRIVMCAMCGDPFSVDLILSPFLDSHSCSAGQPGQSNTLVLDKIIGDSRRRIQITVLSYHSSIGIRKDELVHGYILVYSAKRKSSMAMLRAFLSEVQDVIPVQMVAITDSQADFFENDAIKELMTEGEHIATEITAKFTALYSLSQYHRQTEVFTPFFKEVLEKKTSIEGSFMFDSTREGTGASEDVFPQSPHSHSPAYPYYPDSEDDTEAPPPYSPIGDDVQLLPTSERTKCRIDLEGNEYPIHSTPLGDHERNHKVPPPVRPKPVLPKPNVKKLDPNLLKTIEAGMRSTRRARAHGDDVESSDNYAEPADTLLKSKGFSDDIYAVPEDTPSRIKMRNSFGPHGDEENGFDRISKLQGGRKPSKYKHRSKILFSKTKAYHRRAHSDVSDDESGPALQKKKKGRGHRGSEEDPLLSPVDPWKGGIDNPAITSDPEQDDKKMKKKKPPKTKEPKKPKSKATKPLYPPTRRNWESNYFGVPLQNLVTPDQPIPLFIEKCVDYIERTGLTTEGLYRVSGNKTDQDNIQKQFDQDHSIDLIVMDVAVNAVAGALKAFFADLPDPLIPYNLHPELVEAAKIVDHIERLQVLKEIVQKFPAVNYEVFKYVITHLNRVSQQSKTTLMTADNLSICFWPTLMRPDFENKDTLSTTKLNQSVIESFIQQCQYFFYGGEVTEPSSAEGTPPPHPHSMVESLVSLQLPPPLQPQQIQHQLQPDPLV</sequence>
<dbReference type="PROSITE" id="PS51853">
    <property type="entry name" value="PG2"/>
    <property type="match status" value="1"/>
</dbReference>
<name>A0A9Q1EMR2_SYNKA</name>
<gene>
    <name evidence="13" type="ORF">SKAU_G00339720</name>
</gene>
<keyword evidence="3" id="KW-0343">GTPase activation</keyword>
<evidence type="ECO:0000256" key="5">
    <source>
        <dbReference type="ARBA" id="ARBA00022490"/>
    </source>
</evidence>
<dbReference type="InterPro" id="IPR002713">
    <property type="entry name" value="FF_domain"/>
</dbReference>
<dbReference type="FunFam" id="1.10.555.10:FF:000021">
    <property type="entry name" value="rho GTPase-activating protein 5"/>
    <property type="match status" value="1"/>
</dbReference>
<evidence type="ECO:0000259" key="12">
    <source>
        <dbReference type="PROSITE" id="PS51853"/>
    </source>
</evidence>
<dbReference type="CDD" id="cd22220">
    <property type="entry name" value="pseudoGTPaseD_p190RhoGAP-B"/>
    <property type="match status" value="1"/>
</dbReference>
<dbReference type="InterPro" id="IPR027417">
    <property type="entry name" value="P-loop_NTPase"/>
</dbReference>
<proteinExistence type="predicted"/>
<dbReference type="Pfam" id="PF16512">
    <property type="entry name" value="RhoGAP-FF1"/>
    <property type="match status" value="1"/>
</dbReference>
<keyword evidence="6" id="KW-0677">Repeat</keyword>
<dbReference type="Pfam" id="PF23083">
    <property type="entry name" value="FF_RHG35_4th"/>
    <property type="match status" value="1"/>
</dbReference>
<evidence type="ECO:0000256" key="6">
    <source>
        <dbReference type="ARBA" id="ARBA00022737"/>
    </source>
</evidence>
<keyword evidence="14" id="KW-1185">Reference proteome</keyword>
<dbReference type="Pfam" id="PF00620">
    <property type="entry name" value="RhoGAP"/>
    <property type="match status" value="1"/>
</dbReference>
<dbReference type="SUPFAM" id="SSF81698">
    <property type="entry name" value="FF domain"/>
    <property type="match status" value="1"/>
</dbReference>
<dbReference type="OrthoDB" id="9994905at2759"/>
<dbReference type="InterPro" id="IPR051978">
    <property type="entry name" value="Rho-GAP_domain"/>
</dbReference>
<dbReference type="GO" id="GO:0005886">
    <property type="term" value="C:plasma membrane"/>
    <property type="evidence" value="ECO:0007669"/>
    <property type="project" value="UniProtKB-SubCell"/>
</dbReference>
<feature type="region of interest" description="Disordered" evidence="8">
    <location>
        <begin position="952"/>
        <end position="1052"/>
    </location>
</feature>
<feature type="region of interest" description="Disordered" evidence="8">
    <location>
        <begin position="1101"/>
        <end position="1245"/>
    </location>
</feature>
<dbReference type="SUPFAM" id="SSF52540">
    <property type="entry name" value="P-loop containing nucleoside triphosphate hydrolases"/>
    <property type="match status" value="1"/>
</dbReference>
<evidence type="ECO:0000259" key="9">
    <source>
        <dbReference type="PROSITE" id="PS50238"/>
    </source>
</evidence>
<dbReference type="PROSITE" id="PS50238">
    <property type="entry name" value="RHOGAP"/>
    <property type="match status" value="1"/>
</dbReference>
<feature type="domain" description="PG1 pseudoGTPase" evidence="11">
    <location>
        <begin position="590"/>
        <end position="763"/>
    </location>
</feature>
<dbReference type="EMBL" id="JAINUF010000015">
    <property type="protein sequence ID" value="KAJ8341681.1"/>
    <property type="molecule type" value="Genomic_DNA"/>
</dbReference>
<dbReference type="CDD" id="cd04373">
    <property type="entry name" value="RhoGAP_p190"/>
    <property type="match status" value="1"/>
</dbReference>
<dbReference type="SMART" id="SM00324">
    <property type="entry name" value="RhoGAP"/>
    <property type="match status" value="1"/>
</dbReference>
<dbReference type="GO" id="GO:0008361">
    <property type="term" value="P:regulation of cell size"/>
    <property type="evidence" value="ECO:0007669"/>
    <property type="project" value="TreeGrafter"/>
</dbReference>
<dbReference type="Proteomes" id="UP001152622">
    <property type="component" value="Chromosome 15"/>
</dbReference>
<organism evidence="13 14">
    <name type="scientific">Synaphobranchus kaupii</name>
    <name type="common">Kaup's arrowtooth eel</name>
    <dbReference type="NCBI Taxonomy" id="118154"/>
    <lineage>
        <taxon>Eukaryota</taxon>
        <taxon>Metazoa</taxon>
        <taxon>Chordata</taxon>
        <taxon>Craniata</taxon>
        <taxon>Vertebrata</taxon>
        <taxon>Euteleostomi</taxon>
        <taxon>Actinopterygii</taxon>
        <taxon>Neopterygii</taxon>
        <taxon>Teleostei</taxon>
        <taxon>Anguilliformes</taxon>
        <taxon>Synaphobranchidae</taxon>
        <taxon>Synaphobranchus</taxon>
    </lineage>
</organism>
<evidence type="ECO:0000313" key="13">
    <source>
        <dbReference type="EMBL" id="KAJ8341681.1"/>
    </source>
</evidence>
<evidence type="ECO:0000256" key="1">
    <source>
        <dbReference type="ARBA" id="ARBA00004236"/>
    </source>
</evidence>
<feature type="domain" description="Rho-GAP" evidence="9">
    <location>
        <begin position="1255"/>
        <end position="1442"/>
    </location>
</feature>
<dbReference type="InterPro" id="IPR039006">
    <property type="entry name" value="RhoGAP_pG2"/>
</dbReference>
<evidence type="ECO:0000256" key="8">
    <source>
        <dbReference type="SAM" id="MobiDB-lite"/>
    </source>
</evidence>
<dbReference type="InterPro" id="IPR057284">
    <property type="entry name" value="FF_RHG35_4th"/>
</dbReference>
<dbReference type="InterPro" id="IPR000198">
    <property type="entry name" value="RhoGAP_dom"/>
</dbReference>
<evidence type="ECO:0000259" key="11">
    <source>
        <dbReference type="PROSITE" id="PS51852"/>
    </source>
</evidence>
<evidence type="ECO:0000256" key="7">
    <source>
        <dbReference type="ARBA" id="ARBA00023136"/>
    </source>
</evidence>
<evidence type="ECO:0000259" key="10">
    <source>
        <dbReference type="PROSITE" id="PS51676"/>
    </source>
</evidence>
<comment type="caution">
    <text evidence="13">The sequence shown here is derived from an EMBL/GenBank/DDBJ whole genome shotgun (WGS) entry which is preliminary data.</text>
</comment>
<evidence type="ECO:0000313" key="14">
    <source>
        <dbReference type="Proteomes" id="UP001152622"/>
    </source>
</evidence>
<keyword evidence="4" id="KW-1003">Cell membrane</keyword>
<feature type="domain" description="FF" evidence="10">
    <location>
        <begin position="427"/>
        <end position="481"/>
    </location>
</feature>
<keyword evidence="7" id="KW-0472">Membrane</keyword>
<dbReference type="InterPro" id="IPR032835">
    <property type="entry name" value="RhoGAP-FF1"/>
</dbReference>
<protein>
    <recommendedName>
        <fullName evidence="15">Rho GTPase-activating protein 5</fullName>
    </recommendedName>
</protein>
<evidence type="ECO:0000256" key="2">
    <source>
        <dbReference type="ARBA" id="ARBA00004496"/>
    </source>
</evidence>
<evidence type="ECO:0000256" key="4">
    <source>
        <dbReference type="ARBA" id="ARBA00022475"/>
    </source>
</evidence>
<feature type="compositionally biased region" description="Basic residues" evidence="8">
    <location>
        <begin position="1139"/>
        <end position="1148"/>
    </location>
</feature>
<dbReference type="PANTHER" id="PTHR46005:SF2">
    <property type="entry name" value="RHO GTPASE-ACTIVATING PROTEIN 5"/>
    <property type="match status" value="1"/>
</dbReference>
<dbReference type="PANTHER" id="PTHR46005">
    <property type="entry name" value="RHO GTPASE-ACTIVATING PROTEIN 190"/>
    <property type="match status" value="1"/>
</dbReference>
<dbReference type="SMART" id="SM00441">
    <property type="entry name" value="FF"/>
    <property type="match status" value="4"/>
</dbReference>
<dbReference type="FunFam" id="1.10.10.440:FF:000007">
    <property type="entry name" value="Putative rho GTPase-activating protein 5"/>
    <property type="match status" value="1"/>
</dbReference>
<evidence type="ECO:0008006" key="15">
    <source>
        <dbReference type="Google" id="ProtNLM"/>
    </source>
</evidence>
<dbReference type="InterPro" id="IPR039007">
    <property type="entry name" value="pG1"/>
</dbReference>
<feature type="compositionally biased region" description="Pro residues" evidence="8">
    <location>
        <begin position="1035"/>
        <end position="1046"/>
    </location>
</feature>